<organism evidence="3 4">
    <name type="scientific">Pleurodeles waltl</name>
    <name type="common">Iberian ribbed newt</name>
    <dbReference type="NCBI Taxonomy" id="8319"/>
    <lineage>
        <taxon>Eukaryota</taxon>
        <taxon>Metazoa</taxon>
        <taxon>Chordata</taxon>
        <taxon>Craniata</taxon>
        <taxon>Vertebrata</taxon>
        <taxon>Euteleostomi</taxon>
        <taxon>Amphibia</taxon>
        <taxon>Batrachia</taxon>
        <taxon>Caudata</taxon>
        <taxon>Salamandroidea</taxon>
        <taxon>Salamandridae</taxon>
        <taxon>Pleurodelinae</taxon>
        <taxon>Pleurodeles</taxon>
    </lineage>
</organism>
<evidence type="ECO:0000313" key="4">
    <source>
        <dbReference type="Proteomes" id="UP001066276"/>
    </source>
</evidence>
<dbReference type="GO" id="GO:0005634">
    <property type="term" value="C:nucleus"/>
    <property type="evidence" value="ECO:0007669"/>
    <property type="project" value="TreeGrafter"/>
</dbReference>
<comment type="caution">
    <text evidence="3">The sequence shown here is derived from an EMBL/GenBank/DDBJ whole genome shotgun (WGS) entry which is preliminary data.</text>
</comment>
<dbReference type="Pfam" id="PF13873">
    <property type="entry name" value="Myb_DNA-bind_5"/>
    <property type="match status" value="1"/>
</dbReference>
<dbReference type="EMBL" id="JANPWB010000006">
    <property type="protein sequence ID" value="KAJ1176602.1"/>
    <property type="molecule type" value="Genomic_DNA"/>
</dbReference>
<feature type="region of interest" description="Disordered" evidence="1">
    <location>
        <begin position="251"/>
        <end position="283"/>
    </location>
</feature>
<dbReference type="Proteomes" id="UP001066276">
    <property type="component" value="Chromosome 3_2"/>
</dbReference>
<dbReference type="AlphaFoldDB" id="A0AAV7TJ10"/>
<keyword evidence="4" id="KW-1185">Reference proteome</keyword>
<evidence type="ECO:0000259" key="2">
    <source>
        <dbReference type="Pfam" id="PF13873"/>
    </source>
</evidence>
<accession>A0AAV7TJ10</accession>
<gene>
    <name evidence="3" type="ORF">NDU88_001873</name>
</gene>
<feature type="compositionally biased region" description="Low complexity" evidence="1">
    <location>
        <begin position="296"/>
        <end position="306"/>
    </location>
</feature>
<feature type="region of interest" description="Disordered" evidence="1">
    <location>
        <begin position="122"/>
        <end position="216"/>
    </location>
</feature>
<feature type="compositionally biased region" description="Low complexity" evidence="1">
    <location>
        <begin position="322"/>
        <end position="335"/>
    </location>
</feature>
<dbReference type="PANTHER" id="PTHR23098:SF16">
    <property type="entry name" value="REGULATORY PROTEIN ZESTE"/>
    <property type="match status" value="1"/>
</dbReference>
<feature type="compositionally biased region" description="Pro residues" evidence="1">
    <location>
        <begin position="137"/>
        <end position="152"/>
    </location>
</feature>
<evidence type="ECO:0000256" key="1">
    <source>
        <dbReference type="SAM" id="MobiDB-lite"/>
    </source>
</evidence>
<proteinExistence type="predicted"/>
<name>A0AAV7TJ10_PLEWA</name>
<reference evidence="3" key="1">
    <citation type="journal article" date="2022" name="bioRxiv">
        <title>Sequencing and chromosome-scale assembly of the giantPleurodeles waltlgenome.</title>
        <authorList>
            <person name="Brown T."/>
            <person name="Elewa A."/>
            <person name="Iarovenko S."/>
            <person name="Subramanian E."/>
            <person name="Araus A.J."/>
            <person name="Petzold A."/>
            <person name="Susuki M."/>
            <person name="Suzuki K.-i.T."/>
            <person name="Hayashi T."/>
            <person name="Toyoda A."/>
            <person name="Oliveira C."/>
            <person name="Osipova E."/>
            <person name="Leigh N.D."/>
            <person name="Simon A."/>
            <person name="Yun M.H."/>
        </authorList>
    </citation>
    <scope>NUCLEOTIDE SEQUENCE</scope>
    <source>
        <strain evidence="3">20211129_DDA</strain>
        <tissue evidence="3">Liver</tissue>
    </source>
</reference>
<evidence type="ECO:0000313" key="3">
    <source>
        <dbReference type="EMBL" id="KAJ1176602.1"/>
    </source>
</evidence>
<feature type="domain" description="Myb/SANT-like DNA-binding" evidence="2">
    <location>
        <begin position="9"/>
        <end position="76"/>
    </location>
</feature>
<protein>
    <recommendedName>
        <fullName evidence="2">Myb/SANT-like DNA-binding domain-containing protein</fullName>
    </recommendedName>
</protein>
<feature type="region of interest" description="Disordered" evidence="1">
    <location>
        <begin position="296"/>
        <end position="345"/>
    </location>
</feature>
<dbReference type="PANTHER" id="PTHR23098">
    <property type="entry name" value="AGAP001331-PA-RELATED"/>
    <property type="match status" value="1"/>
</dbReference>
<sequence length="345" mass="35800">MDRVSGEKAPAFTSEELERLVDGVLAQYTLLYGPPDKQKKGIWRAIVKEVQTLGVFDRRSTHCRKQWEDLHCWERRMAEAQLELASQRGRGARRTLTPLMFRILAVTYPELDGCLKASQQPQGVVRGSKEAPVSPASVPPTPAKTKKVPPPGKSKKWTAYSKEKEAQPATKVKSKTPAGRSKEAPPSAKGRKGLRTPAKALQPSEAAGEGLEGTTTTASTATCTVAGSATCTAASTATCTTASTVTCTAASSTTASSSSPCGQPSKAAREGLVPPPTTDSTDTCTVASTVTCTARCTAASSSSSPSGQPSEATGEGLEPSPTTGSTDTSTGTATTVQLSPPVDGL</sequence>
<dbReference type="InterPro" id="IPR028002">
    <property type="entry name" value="Myb_DNA-bind_5"/>
</dbReference>